<keyword evidence="5 6" id="KW-0482">Metalloprotease</keyword>
<dbReference type="Pfam" id="PF01432">
    <property type="entry name" value="Peptidase_M3"/>
    <property type="match status" value="1"/>
</dbReference>
<dbReference type="SMR" id="A0A1I2P034"/>
<evidence type="ECO:0000259" key="8">
    <source>
        <dbReference type="Pfam" id="PF08439"/>
    </source>
</evidence>
<dbReference type="InterPro" id="IPR034006">
    <property type="entry name" value="M3B_PepF_2"/>
</dbReference>
<keyword evidence="3 6" id="KW-0378">Hydrolase</keyword>
<comment type="cofactor">
    <cofactor evidence="6">
        <name>Zn(2+)</name>
        <dbReference type="ChEBI" id="CHEBI:29105"/>
    </cofactor>
    <text evidence="6">Binds 1 zinc ion.</text>
</comment>
<dbReference type="PANTHER" id="PTHR34217:SF1">
    <property type="entry name" value="CARBOXYPEPTIDASE 1"/>
    <property type="match status" value="1"/>
</dbReference>
<dbReference type="SUPFAM" id="SSF55486">
    <property type="entry name" value="Metalloproteases ('zincins'), catalytic domain"/>
    <property type="match status" value="1"/>
</dbReference>
<evidence type="ECO:0000256" key="1">
    <source>
        <dbReference type="ARBA" id="ARBA00022670"/>
    </source>
</evidence>
<evidence type="ECO:0000259" key="7">
    <source>
        <dbReference type="Pfam" id="PF01432"/>
    </source>
</evidence>
<gene>
    <name evidence="9" type="ORF">SAMN04488025_11532</name>
</gene>
<keyword evidence="4 6" id="KW-0862">Zinc</keyword>
<dbReference type="PANTHER" id="PTHR34217">
    <property type="entry name" value="METAL-DEPENDENT CARBOXYPEPTIDASE"/>
    <property type="match status" value="1"/>
</dbReference>
<dbReference type="RefSeq" id="WP_092038438.1">
    <property type="nucleotide sequence ID" value="NZ_FOOK01000015.1"/>
</dbReference>
<dbReference type="Gene3D" id="1.10.1370.20">
    <property type="entry name" value="Oligoendopeptidase f, C-terminal domain"/>
    <property type="match status" value="1"/>
</dbReference>
<feature type="domain" description="Peptidase M3A/M3B catalytic" evidence="7">
    <location>
        <begin position="204"/>
        <end position="581"/>
    </location>
</feature>
<dbReference type="InterPro" id="IPR013647">
    <property type="entry name" value="OligopepF_N_dom"/>
</dbReference>
<evidence type="ECO:0000256" key="3">
    <source>
        <dbReference type="ARBA" id="ARBA00022801"/>
    </source>
</evidence>
<dbReference type="GO" id="GO:0006508">
    <property type="term" value="P:proteolysis"/>
    <property type="evidence" value="ECO:0007669"/>
    <property type="project" value="UniProtKB-KW"/>
</dbReference>
<dbReference type="EMBL" id="FOOK01000015">
    <property type="protein sequence ID" value="SFG09444.1"/>
    <property type="molecule type" value="Genomic_DNA"/>
</dbReference>
<dbReference type="Gene3D" id="1.20.140.70">
    <property type="entry name" value="Oligopeptidase f, N-terminal domain"/>
    <property type="match status" value="1"/>
</dbReference>
<feature type="domain" description="Oligopeptidase F N-terminal" evidence="8">
    <location>
        <begin position="116"/>
        <end position="182"/>
    </location>
</feature>
<dbReference type="InterPro" id="IPR001567">
    <property type="entry name" value="Pept_M3A_M3B_dom"/>
</dbReference>
<dbReference type="STRING" id="201973.SAMN04488025_11532"/>
<dbReference type="Proteomes" id="UP000198661">
    <property type="component" value="Unassembled WGS sequence"/>
</dbReference>
<dbReference type="CDD" id="cd09607">
    <property type="entry name" value="M3B_PepF"/>
    <property type="match status" value="1"/>
</dbReference>
<dbReference type="GO" id="GO:0004222">
    <property type="term" value="F:metalloendopeptidase activity"/>
    <property type="evidence" value="ECO:0007669"/>
    <property type="project" value="InterPro"/>
</dbReference>
<evidence type="ECO:0000256" key="2">
    <source>
        <dbReference type="ARBA" id="ARBA00022723"/>
    </source>
</evidence>
<dbReference type="GO" id="GO:0004181">
    <property type="term" value="F:metallocarboxypeptidase activity"/>
    <property type="evidence" value="ECO:0007669"/>
    <property type="project" value="InterPro"/>
</dbReference>
<name>A0A1I2P034_9BACL</name>
<keyword evidence="2 6" id="KW-0479">Metal-binding</keyword>
<reference evidence="9 10" key="1">
    <citation type="submission" date="2016-10" db="EMBL/GenBank/DDBJ databases">
        <authorList>
            <person name="de Groot N.N."/>
        </authorList>
    </citation>
    <scope>NUCLEOTIDE SEQUENCE [LARGE SCALE GENOMIC DNA]</scope>
    <source>
        <strain evidence="9 10">DSM 44945</strain>
    </source>
</reference>
<evidence type="ECO:0000256" key="4">
    <source>
        <dbReference type="ARBA" id="ARBA00022833"/>
    </source>
</evidence>
<dbReference type="InterPro" id="IPR011977">
    <property type="entry name" value="Pept_M3B_clade3"/>
</dbReference>
<organism evidence="9 10">
    <name type="scientific">Planifilum fulgidum</name>
    <dbReference type="NCBI Taxonomy" id="201973"/>
    <lineage>
        <taxon>Bacteria</taxon>
        <taxon>Bacillati</taxon>
        <taxon>Bacillota</taxon>
        <taxon>Bacilli</taxon>
        <taxon>Bacillales</taxon>
        <taxon>Thermoactinomycetaceae</taxon>
        <taxon>Planifilum</taxon>
    </lineage>
</organism>
<proteinExistence type="inferred from homology"/>
<dbReference type="AlphaFoldDB" id="A0A1I2P034"/>
<evidence type="ECO:0000313" key="10">
    <source>
        <dbReference type="Proteomes" id="UP000198661"/>
    </source>
</evidence>
<dbReference type="Pfam" id="PF08439">
    <property type="entry name" value="Peptidase_M3_N"/>
    <property type="match status" value="1"/>
</dbReference>
<protein>
    <submittedName>
        <fullName evidence="9">Oligoendopeptidase, pepF/M3 family</fullName>
    </submittedName>
</protein>
<keyword evidence="10" id="KW-1185">Reference proteome</keyword>
<sequence length="598" mass="68616">MAAKYAMTWDLDVFFPGGSGSPEFRRFVEELTRDVGNLEQKIKALDSAGKNKRPEVWSTLIRDVQELGKRLRQAGSFTSCLTAQNVKDEQAKLLRGRLTQLYAAYGAAMTQLERRILEVPDAEWRELINHPEIQPVAFSLEERRRRAAEQLPPEQEILVGDLAVDGYHAWGELYNTVVGRITIPFEEDGEVKQLSVGQARNKFSSPDRRVRETVFERWQKAWQEHAELFASALNHLGGFRLNLYRHRGWDSVLKEPLDDNRMTRETLETMWEVIDRNKERLIPYFERKAKLLGLDALRWCDLDAPIPGGEKSVSYDEAADFIIEQFGRFDPNLADFARTAFENRWIEAEDRPNKRPGGFCTAFPVSGQSRIFMTFGGTIGNISTLAHELGHAYHQQLIGQLPYWSQLYPLNLAETASTFAESIVTDAAIRHASSDAERLSLLEEKLQRAAAFFMDIRARFLFETRFYEERKEGPVSVDRLSELMVTAQREAFADALGDYDPTFWASKLHFYITGQPFYNFPYTFGFLFSAGLYARAQTEGPAFAKRYADLLRDTGRMNVEDLAARHLGVDLKRPEFWQNAVDEVLSDVERFLRLSEKA</sequence>
<dbReference type="NCBIfam" id="TIGR02290">
    <property type="entry name" value="M3_fam_3"/>
    <property type="match status" value="1"/>
</dbReference>
<keyword evidence="1 6" id="KW-0645">Protease</keyword>
<dbReference type="OrthoDB" id="9769691at2"/>
<evidence type="ECO:0000256" key="6">
    <source>
        <dbReference type="RuleBase" id="RU003435"/>
    </source>
</evidence>
<dbReference type="InterPro" id="IPR042088">
    <property type="entry name" value="OligoPept_F_C"/>
</dbReference>
<accession>A0A1I2P034</accession>
<dbReference type="InterPro" id="IPR001333">
    <property type="entry name" value="Peptidase_M32_Taq"/>
</dbReference>
<evidence type="ECO:0000313" key="9">
    <source>
        <dbReference type="EMBL" id="SFG09444.1"/>
    </source>
</evidence>
<comment type="similarity">
    <text evidence="6">Belongs to the peptidase M3 family.</text>
</comment>
<evidence type="ECO:0000256" key="5">
    <source>
        <dbReference type="ARBA" id="ARBA00023049"/>
    </source>
</evidence>
<dbReference type="GO" id="GO:0046872">
    <property type="term" value="F:metal ion binding"/>
    <property type="evidence" value="ECO:0007669"/>
    <property type="project" value="UniProtKB-UniRule"/>
</dbReference>